<name>A0A9P7KCF7_9AGAR</name>
<keyword evidence="3" id="KW-1133">Transmembrane helix</keyword>
<dbReference type="InterPro" id="IPR050546">
    <property type="entry name" value="Glycosyl_Hydrlase_16"/>
</dbReference>
<evidence type="ECO:0000313" key="4">
    <source>
        <dbReference type="EMBL" id="KAG5643830.1"/>
    </source>
</evidence>
<proteinExistence type="inferred from homology"/>
<dbReference type="SUPFAM" id="SSF49899">
    <property type="entry name" value="Concanavalin A-like lectins/glucanases"/>
    <property type="match status" value="1"/>
</dbReference>
<organism evidence="4 5">
    <name type="scientific">Asterophora parasitica</name>
    <dbReference type="NCBI Taxonomy" id="117018"/>
    <lineage>
        <taxon>Eukaryota</taxon>
        <taxon>Fungi</taxon>
        <taxon>Dikarya</taxon>
        <taxon>Basidiomycota</taxon>
        <taxon>Agaricomycotina</taxon>
        <taxon>Agaricomycetes</taxon>
        <taxon>Agaricomycetidae</taxon>
        <taxon>Agaricales</taxon>
        <taxon>Tricholomatineae</taxon>
        <taxon>Lyophyllaceae</taxon>
        <taxon>Asterophora</taxon>
    </lineage>
</organism>
<keyword evidence="5" id="KW-1185">Reference proteome</keyword>
<gene>
    <name evidence="4" type="ORF">DXG03_009561</name>
</gene>
<feature type="compositionally biased region" description="Polar residues" evidence="2">
    <location>
        <begin position="78"/>
        <end position="102"/>
    </location>
</feature>
<comment type="caution">
    <text evidence="4">The sequence shown here is derived from an EMBL/GenBank/DDBJ whole genome shotgun (WGS) entry which is preliminary data.</text>
</comment>
<evidence type="ECO:0000256" key="3">
    <source>
        <dbReference type="SAM" id="Phobius"/>
    </source>
</evidence>
<dbReference type="OrthoDB" id="4781at2759"/>
<evidence type="ECO:0000256" key="1">
    <source>
        <dbReference type="ARBA" id="ARBA00006865"/>
    </source>
</evidence>
<keyword evidence="3" id="KW-0472">Membrane</keyword>
<dbReference type="PANTHER" id="PTHR10963:SF55">
    <property type="entry name" value="GLYCOSIDE HYDROLASE FAMILY 16 PROTEIN"/>
    <property type="match status" value="1"/>
</dbReference>
<keyword evidence="3" id="KW-0812">Transmembrane</keyword>
<protein>
    <submittedName>
        <fullName evidence="4">Uncharacterized protein</fullName>
    </submittedName>
</protein>
<dbReference type="Proteomes" id="UP000775547">
    <property type="component" value="Unassembled WGS sequence"/>
</dbReference>
<dbReference type="PANTHER" id="PTHR10963">
    <property type="entry name" value="GLYCOSYL HYDROLASE-RELATED"/>
    <property type="match status" value="1"/>
</dbReference>
<dbReference type="InterPro" id="IPR013320">
    <property type="entry name" value="ConA-like_dom_sf"/>
</dbReference>
<dbReference type="EMBL" id="JABCKV010000093">
    <property type="protein sequence ID" value="KAG5643830.1"/>
    <property type="molecule type" value="Genomic_DNA"/>
</dbReference>
<evidence type="ECO:0000256" key="2">
    <source>
        <dbReference type="SAM" id="MobiDB-lite"/>
    </source>
</evidence>
<accession>A0A9P7KCF7</accession>
<reference evidence="4" key="1">
    <citation type="submission" date="2020-07" db="EMBL/GenBank/DDBJ databases">
        <authorList>
            <person name="Nieuwenhuis M."/>
            <person name="Van De Peppel L.J.J."/>
        </authorList>
    </citation>
    <scope>NUCLEOTIDE SEQUENCE</scope>
    <source>
        <strain evidence="4">AP01</strain>
        <tissue evidence="4">Mycelium</tissue>
    </source>
</reference>
<comment type="similarity">
    <text evidence="1">Belongs to the glycosyl hydrolase 16 family.</text>
</comment>
<sequence length="429" mass="46584">MSKPAPINVHGDKEKLTPPEPQFIVEASSDGESERQPQSHSRTTSGALSYVESPPITPRSQNFGSQANPFSPPESIISFGSSTGDTPAQTPGQHAQHGSQYQYPFPDATPRSGINSRSTSVADLTRLSSGYYSSRPSTVDLGSQRGSSARLREAFTSPPTRPLTMMSVAPTSKVERVRPKSTMLAAQGSLQKPWIQERDPYSWIAYFLTYGVMFIGIGLGVLRCVTGWHDVPMIKDNLCLVMEENFDSEEGVFGENGKFFREVDMSGFGNGEFEMTTASRNNSFVKDGHLYIAPTLTSDNLGEAAIEDGYVYNITGCTYNITRGVSYSDPSDSPTNVSNIVSDDDFDLNSYIKACSAVSNATAGEVINPVQSARISTRRSASIKFGKVEVRAKLPRGCVLATSLASHWELIFSCSDWVSRTYICAGGDC</sequence>
<dbReference type="Gene3D" id="2.60.120.200">
    <property type="match status" value="1"/>
</dbReference>
<feature type="compositionally biased region" description="Polar residues" evidence="2">
    <location>
        <begin position="58"/>
        <end position="69"/>
    </location>
</feature>
<evidence type="ECO:0000313" key="5">
    <source>
        <dbReference type="Proteomes" id="UP000775547"/>
    </source>
</evidence>
<reference evidence="4" key="2">
    <citation type="submission" date="2021-10" db="EMBL/GenBank/DDBJ databases">
        <title>Phylogenomics reveals ancestral predisposition of the termite-cultivated fungus Termitomyces towards a domesticated lifestyle.</title>
        <authorList>
            <person name="Auxier B."/>
            <person name="Grum-Grzhimaylo A."/>
            <person name="Cardenas M.E."/>
            <person name="Lodge J.D."/>
            <person name="Laessoe T."/>
            <person name="Pedersen O."/>
            <person name="Smith M.E."/>
            <person name="Kuyper T.W."/>
            <person name="Franco-Molano E.A."/>
            <person name="Baroni T.J."/>
            <person name="Aanen D.K."/>
        </authorList>
    </citation>
    <scope>NUCLEOTIDE SEQUENCE</scope>
    <source>
        <strain evidence="4">AP01</strain>
        <tissue evidence="4">Mycelium</tissue>
    </source>
</reference>
<feature type="region of interest" description="Disordered" evidence="2">
    <location>
        <begin position="1"/>
        <end position="120"/>
    </location>
</feature>
<dbReference type="AlphaFoldDB" id="A0A9P7KCF7"/>
<feature type="transmembrane region" description="Helical" evidence="3">
    <location>
        <begin position="203"/>
        <end position="225"/>
    </location>
</feature>
<feature type="compositionally biased region" description="Polar residues" evidence="2">
    <location>
        <begin position="38"/>
        <end position="47"/>
    </location>
</feature>